<evidence type="ECO:0000313" key="8">
    <source>
        <dbReference type="Proteomes" id="UP001157125"/>
    </source>
</evidence>
<dbReference type="InterPro" id="IPR009908">
    <property type="entry name" value="Methylamine_util_MauE"/>
</dbReference>
<feature type="transmembrane region" description="Helical" evidence="5">
    <location>
        <begin position="12"/>
        <end position="33"/>
    </location>
</feature>
<keyword evidence="8" id="KW-1185">Reference proteome</keyword>
<accession>A0ABQ6IBQ1</accession>
<sequence length="160" mass="17271">MTVAHRWSAVQPWLSLVVRLAMAGILIAAAIPLLDIPQSIIAVRAYRLLPEAIVPFVGTMLPFLELALATLLLVGLFTRWAAIVWLVMMAAFATGVIWAWSQGLSIDCGCFGGGGEVAEGTTNYPAHMLERAGFIVLGLYLAIWPASKFSLDSWMSPKAV</sequence>
<evidence type="ECO:0000313" key="7">
    <source>
        <dbReference type="EMBL" id="GMA35119.1"/>
    </source>
</evidence>
<comment type="subcellular location">
    <subcellularLocation>
        <location evidence="1">Membrane</location>
        <topology evidence="1">Multi-pass membrane protein</topology>
    </subcellularLocation>
</comment>
<dbReference type="EMBL" id="BSUN01000001">
    <property type="protein sequence ID" value="GMA35119.1"/>
    <property type="molecule type" value="Genomic_DNA"/>
</dbReference>
<feature type="transmembrane region" description="Helical" evidence="5">
    <location>
        <begin position="53"/>
        <end position="73"/>
    </location>
</feature>
<evidence type="ECO:0000256" key="4">
    <source>
        <dbReference type="ARBA" id="ARBA00023136"/>
    </source>
</evidence>
<gene>
    <name evidence="7" type="ORF">GCM10025876_13230</name>
</gene>
<dbReference type="RefSeq" id="WP_284327777.1">
    <property type="nucleotide sequence ID" value="NZ_BSUN01000001.1"/>
</dbReference>
<dbReference type="Proteomes" id="UP001157125">
    <property type="component" value="Unassembled WGS sequence"/>
</dbReference>
<protein>
    <recommendedName>
        <fullName evidence="6">Methylamine utilisation protein MauE domain-containing protein</fullName>
    </recommendedName>
</protein>
<feature type="domain" description="Methylamine utilisation protein MauE" evidence="6">
    <location>
        <begin position="12"/>
        <end position="142"/>
    </location>
</feature>
<evidence type="ECO:0000256" key="3">
    <source>
        <dbReference type="ARBA" id="ARBA00022989"/>
    </source>
</evidence>
<evidence type="ECO:0000256" key="2">
    <source>
        <dbReference type="ARBA" id="ARBA00022692"/>
    </source>
</evidence>
<evidence type="ECO:0000259" key="6">
    <source>
        <dbReference type="Pfam" id="PF07291"/>
    </source>
</evidence>
<name>A0ABQ6IBQ1_9MICO</name>
<organism evidence="7 8">
    <name type="scientific">Demequina litorisediminis</name>
    <dbReference type="NCBI Taxonomy" id="1849022"/>
    <lineage>
        <taxon>Bacteria</taxon>
        <taxon>Bacillati</taxon>
        <taxon>Actinomycetota</taxon>
        <taxon>Actinomycetes</taxon>
        <taxon>Micrococcales</taxon>
        <taxon>Demequinaceae</taxon>
        <taxon>Demequina</taxon>
    </lineage>
</organism>
<dbReference type="Pfam" id="PF07291">
    <property type="entry name" value="MauE"/>
    <property type="match status" value="1"/>
</dbReference>
<comment type="caution">
    <text evidence="7">The sequence shown here is derived from an EMBL/GenBank/DDBJ whole genome shotgun (WGS) entry which is preliminary data.</text>
</comment>
<evidence type="ECO:0000256" key="1">
    <source>
        <dbReference type="ARBA" id="ARBA00004141"/>
    </source>
</evidence>
<keyword evidence="2 5" id="KW-0812">Transmembrane</keyword>
<feature type="transmembrane region" description="Helical" evidence="5">
    <location>
        <begin position="132"/>
        <end position="151"/>
    </location>
</feature>
<feature type="transmembrane region" description="Helical" evidence="5">
    <location>
        <begin position="80"/>
        <end position="100"/>
    </location>
</feature>
<keyword evidence="4 5" id="KW-0472">Membrane</keyword>
<evidence type="ECO:0000256" key="5">
    <source>
        <dbReference type="SAM" id="Phobius"/>
    </source>
</evidence>
<reference evidence="8" key="1">
    <citation type="journal article" date="2019" name="Int. J. Syst. Evol. Microbiol.">
        <title>The Global Catalogue of Microorganisms (GCM) 10K type strain sequencing project: providing services to taxonomists for standard genome sequencing and annotation.</title>
        <authorList>
            <consortium name="The Broad Institute Genomics Platform"/>
            <consortium name="The Broad Institute Genome Sequencing Center for Infectious Disease"/>
            <person name="Wu L."/>
            <person name="Ma J."/>
        </authorList>
    </citation>
    <scope>NUCLEOTIDE SEQUENCE [LARGE SCALE GENOMIC DNA]</scope>
    <source>
        <strain evidence="8">NBRC 112299</strain>
    </source>
</reference>
<keyword evidence="3 5" id="KW-1133">Transmembrane helix</keyword>
<proteinExistence type="predicted"/>